<keyword evidence="1" id="KW-0175">Coiled coil</keyword>
<proteinExistence type="predicted"/>
<dbReference type="OrthoDB" id="10530517at2759"/>
<dbReference type="EMBL" id="CAJNOC010000550">
    <property type="protein sequence ID" value="CAF0775527.1"/>
    <property type="molecule type" value="Genomic_DNA"/>
</dbReference>
<feature type="chain" id="PRO_5032433353" evidence="3">
    <location>
        <begin position="17"/>
        <end position="397"/>
    </location>
</feature>
<comment type="caution">
    <text evidence="4">The sequence shown here is derived from an EMBL/GenBank/DDBJ whole genome shotgun (WGS) entry which is preliminary data.</text>
</comment>
<keyword evidence="5" id="KW-1185">Reference proteome</keyword>
<feature type="coiled-coil region" evidence="1">
    <location>
        <begin position="167"/>
        <end position="194"/>
    </location>
</feature>
<dbReference type="Proteomes" id="UP000663879">
    <property type="component" value="Unassembled WGS sequence"/>
</dbReference>
<accession>A0A813R3D0</accession>
<gene>
    <name evidence="4" type="ORF">OXX778_LOCUS5183</name>
</gene>
<organism evidence="4 5">
    <name type="scientific">Brachionus calyciflorus</name>
    <dbReference type="NCBI Taxonomy" id="104777"/>
    <lineage>
        <taxon>Eukaryota</taxon>
        <taxon>Metazoa</taxon>
        <taxon>Spiralia</taxon>
        <taxon>Gnathifera</taxon>
        <taxon>Rotifera</taxon>
        <taxon>Eurotatoria</taxon>
        <taxon>Monogononta</taxon>
        <taxon>Pseudotrocha</taxon>
        <taxon>Ploima</taxon>
        <taxon>Brachionidae</taxon>
        <taxon>Brachionus</taxon>
    </lineage>
</organism>
<dbReference type="AlphaFoldDB" id="A0A813R3D0"/>
<evidence type="ECO:0000313" key="4">
    <source>
        <dbReference type="EMBL" id="CAF0775527.1"/>
    </source>
</evidence>
<feature type="signal peptide" evidence="3">
    <location>
        <begin position="1"/>
        <end position="16"/>
    </location>
</feature>
<feature type="region of interest" description="Disordered" evidence="2">
    <location>
        <begin position="257"/>
        <end position="288"/>
    </location>
</feature>
<evidence type="ECO:0000313" key="5">
    <source>
        <dbReference type="Proteomes" id="UP000663879"/>
    </source>
</evidence>
<name>A0A813R3D0_9BILA</name>
<evidence type="ECO:0000256" key="2">
    <source>
        <dbReference type="SAM" id="MobiDB-lite"/>
    </source>
</evidence>
<reference evidence="4" key="1">
    <citation type="submission" date="2021-02" db="EMBL/GenBank/DDBJ databases">
        <authorList>
            <person name="Nowell W R."/>
        </authorList>
    </citation>
    <scope>NUCLEOTIDE SEQUENCE</scope>
    <source>
        <strain evidence="4">Ploen Becks lab</strain>
    </source>
</reference>
<evidence type="ECO:0000256" key="3">
    <source>
        <dbReference type="SAM" id="SignalP"/>
    </source>
</evidence>
<evidence type="ECO:0000256" key="1">
    <source>
        <dbReference type="SAM" id="Coils"/>
    </source>
</evidence>
<feature type="compositionally biased region" description="Low complexity" evidence="2">
    <location>
        <begin position="257"/>
        <end position="277"/>
    </location>
</feature>
<sequence>MINLLIILFGIGSITSSNSNSRTHWEISNLKQEFLESLLNEIGTTYNQHLNSLKQDDEYQRFFGSLFYQNEEPKQDLKPKQKRFLKGFFDKLLNKNKTTTKSTHVDSYYGDLSDFEIPTTTEKTTTKSKYSSHQFSSKTFTTPPTKENDDVFYKLKQHCSRAFDRLCLTKKQELNELVRKCERLKTEYNGKQIEACNDVLSIYCYVFNEVSTCFGNNYPRYEPGRKLYSTTSPTRSPSTQSSIRIPVIVVTSSKSSSSTTSRQITSPTTTKSTTPSTTKKEIIKSTQKSVTVPNSDNFISPFDGPVTSIPKSAEKLKQIGNYCLKIKHRDQNCDIMLALLKEKFKICEKKPKTDSDCQIFKIQFCSAFENFPCCPDVLAGRQCNGKSNSLKRSYLSL</sequence>
<protein>
    <submittedName>
        <fullName evidence="4">Uncharacterized protein</fullName>
    </submittedName>
</protein>
<keyword evidence="3" id="KW-0732">Signal</keyword>